<dbReference type="InterPro" id="IPR010982">
    <property type="entry name" value="Lambda_DNA-bd_dom_sf"/>
</dbReference>
<dbReference type="SMART" id="SM00354">
    <property type="entry name" value="HTH_LACI"/>
    <property type="match status" value="1"/>
</dbReference>
<dbReference type="Gene3D" id="1.10.260.40">
    <property type="entry name" value="lambda repressor-like DNA-binding domains"/>
    <property type="match status" value="1"/>
</dbReference>
<evidence type="ECO:0000256" key="2">
    <source>
        <dbReference type="ARBA" id="ARBA00023125"/>
    </source>
</evidence>
<sequence length="342" mass="38746">MTTIKEISKMANVSPTTVSNVVHGRTKKVSKENIEKIEKILKDTNYVPNMGGRLLARHGSRLIGVIMFYEHRKVLNVTEDPFHGELIGSLESAIREMGYFMILYTTKKYQECIRVSESWNVEGLIILGSSPTDALNIINHSKVPTVFIDTYIYKGNDKFYNIGLDDFDGGKQVGDYLLSTGHKKIAFLADSENPVGVDAERLRGLKKSYESAGQTFKEDYYIALSHLEDERYKKLSELIQNKTLQQFDALFFASDFYAVNSMNFLYERGIKTPDNISIVGFDDNLLSKESRPKLTTVKQNVFKKGKLSLSLLKCLISNEPVNEKIITLPVELILRESVSSKK</sequence>
<dbReference type="GO" id="GO:0003700">
    <property type="term" value="F:DNA-binding transcription factor activity"/>
    <property type="evidence" value="ECO:0007669"/>
    <property type="project" value="TreeGrafter"/>
</dbReference>
<evidence type="ECO:0000313" key="7">
    <source>
        <dbReference type="Proteomes" id="UP001186047"/>
    </source>
</evidence>
<dbReference type="InterPro" id="IPR046335">
    <property type="entry name" value="LacI/GalR-like_sensor"/>
</dbReference>
<evidence type="ECO:0000259" key="5">
    <source>
        <dbReference type="PROSITE" id="PS50943"/>
    </source>
</evidence>
<dbReference type="AlphaFoldDB" id="A0AAE4NSW7"/>
<dbReference type="InterPro" id="IPR000843">
    <property type="entry name" value="HTH_LacI"/>
</dbReference>
<dbReference type="Pfam" id="PF00356">
    <property type="entry name" value="LacI"/>
    <property type="match status" value="1"/>
</dbReference>
<dbReference type="Proteomes" id="UP001186047">
    <property type="component" value="Unassembled WGS sequence"/>
</dbReference>
<dbReference type="Pfam" id="PF13377">
    <property type="entry name" value="Peripla_BP_3"/>
    <property type="match status" value="1"/>
</dbReference>
<keyword evidence="3" id="KW-0804">Transcription</keyword>
<dbReference type="RefSeq" id="WP_317059447.1">
    <property type="nucleotide sequence ID" value="NZ_JAWHVL010000040.1"/>
</dbReference>
<dbReference type="PANTHER" id="PTHR30146">
    <property type="entry name" value="LACI-RELATED TRANSCRIPTIONAL REPRESSOR"/>
    <property type="match status" value="1"/>
</dbReference>
<proteinExistence type="predicted"/>
<dbReference type="EMBL" id="JAWHVL010000040">
    <property type="protein sequence ID" value="MDV2633760.1"/>
    <property type="molecule type" value="Genomic_DNA"/>
</dbReference>
<dbReference type="InterPro" id="IPR028082">
    <property type="entry name" value="Peripla_BP_I"/>
</dbReference>
<organism evidence="6 7">
    <name type="scientific">Lactococcus lactis</name>
    <dbReference type="NCBI Taxonomy" id="1358"/>
    <lineage>
        <taxon>Bacteria</taxon>
        <taxon>Bacillati</taxon>
        <taxon>Bacillota</taxon>
        <taxon>Bacilli</taxon>
        <taxon>Lactobacillales</taxon>
        <taxon>Streptococcaceae</taxon>
        <taxon>Lactococcus</taxon>
    </lineage>
</organism>
<name>A0AAE4NSW7_9LACT</name>
<comment type="caution">
    <text evidence="6">The sequence shown here is derived from an EMBL/GenBank/DDBJ whole genome shotgun (WGS) entry which is preliminary data.</text>
</comment>
<dbReference type="InterPro" id="IPR001387">
    <property type="entry name" value="Cro/C1-type_HTH"/>
</dbReference>
<dbReference type="SUPFAM" id="SSF47413">
    <property type="entry name" value="lambda repressor-like DNA-binding domains"/>
    <property type="match status" value="1"/>
</dbReference>
<feature type="domain" description="HTH lacI-type" evidence="4">
    <location>
        <begin position="2"/>
        <end position="57"/>
    </location>
</feature>
<dbReference type="PROSITE" id="PS50943">
    <property type="entry name" value="HTH_CROC1"/>
    <property type="match status" value="1"/>
</dbReference>
<reference evidence="6" key="1">
    <citation type="submission" date="2023-10" db="EMBL/GenBank/DDBJ databases">
        <title>Production of high quality cheese from raw caw milk (raw cheese).</title>
        <authorList>
            <person name="Samouris G."/>
        </authorList>
    </citation>
    <scope>NUCLEOTIDE SEQUENCE</scope>
    <source>
        <strain evidence="6">M17-3</strain>
    </source>
</reference>
<evidence type="ECO:0000256" key="1">
    <source>
        <dbReference type="ARBA" id="ARBA00023015"/>
    </source>
</evidence>
<keyword evidence="2 6" id="KW-0238">DNA-binding</keyword>
<accession>A0AAE4NSW7</accession>
<feature type="domain" description="HTH cro/C1-type" evidence="5">
    <location>
        <begin position="3"/>
        <end position="47"/>
    </location>
</feature>
<dbReference type="SUPFAM" id="SSF53822">
    <property type="entry name" value="Periplasmic binding protein-like I"/>
    <property type="match status" value="1"/>
</dbReference>
<dbReference type="GO" id="GO:0000976">
    <property type="term" value="F:transcription cis-regulatory region binding"/>
    <property type="evidence" value="ECO:0007669"/>
    <property type="project" value="TreeGrafter"/>
</dbReference>
<dbReference type="PROSITE" id="PS50932">
    <property type="entry name" value="HTH_LACI_2"/>
    <property type="match status" value="1"/>
</dbReference>
<keyword evidence="1" id="KW-0805">Transcription regulation</keyword>
<protein>
    <submittedName>
        <fullName evidence="6">LacI family DNA-binding transcriptional regulator</fullName>
    </submittedName>
</protein>
<dbReference type="CDD" id="cd01392">
    <property type="entry name" value="HTH_LacI"/>
    <property type="match status" value="1"/>
</dbReference>
<evidence type="ECO:0000313" key="6">
    <source>
        <dbReference type="EMBL" id="MDV2633760.1"/>
    </source>
</evidence>
<evidence type="ECO:0000259" key="4">
    <source>
        <dbReference type="PROSITE" id="PS50932"/>
    </source>
</evidence>
<dbReference type="Gene3D" id="3.40.50.2300">
    <property type="match status" value="2"/>
</dbReference>
<evidence type="ECO:0000256" key="3">
    <source>
        <dbReference type="ARBA" id="ARBA00023163"/>
    </source>
</evidence>
<dbReference type="CDD" id="cd06267">
    <property type="entry name" value="PBP1_LacI_sugar_binding-like"/>
    <property type="match status" value="1"/>
</dbReference>
<gene>
    <name evidence="6" type="ORF">RZO31_12975</name>
</gene>
<dbReference type="PANTHER" id="PTHR30146:SF24">
    <property type="entry name" value="XYLOSE OPERON REGULATORY PROTEIN"/>
    <property type="match status" value="1"/>
</dbReference>